<evidence type="ECO:0000313" key="1">
    <source>
        <dbReference type="EMBL" id="GFF58953.1"/>
    </source>
</evidence>
<proteinExistence type="predicted"/>
<organism evidence="1 2">
    <name type="scientific">Aspergillus udagawae</name>
    <dbReference type="NCBI Taxonomy" id="91492"/>
    <lineage>
        <taxon>Eukaryota</taxon>
        <taxon>Fungi</taxon>
        <taxon>Dikarya</taxon>
        <taxon>Ascomycota</taxon>
        <taxon>Pezizomycotina</taxon>
        <taxon>Eurotiomycetes</taxon>
        <taxon>Eurotiomycetidae</taxon>
        <taxon>Eurotiales</taxon>
        <taxon>Aspergillaceae</taxon>
        <taxon>Aspergillus</taxon>
        <taxon>Aspergillus subgen. Fumigati</taxon>
    </lineage>
</organism>
<accession>A0A8H3SGJ8</accession>
<dbReference type="Proteomes" id="UP000465221">
    <property type="component" value="Unassembled WGS sequence"/>
</dbReference>
<dbReference type="Gene3D" id="3.40.30.10">
    <property type="entry name" value="Glutaredoxin"/>
    <property type="match status" value="1"/>
</dbReference>
<dbReference type="AlphaFoldDB" id="A0A8H3SGJ8"/>
<reference evidence="1 2" key="1">
    <citation type="submission" date="2020-01" db="EMBL/GenBank/DDBJ databases">
        <title>Draft genome sequence of Aspergillus udagawae IFM 46972.</title>
        <authorList>
            <person name="Takahashi H."/>
            <person name="Yaguchi T."/>
        </authorList>
    </citation>
    <scope>NUCLEOTIDE SEQUENCE [LARGE SCALE GENOMIC DNA]</scope>
    <source>
        <strain evidence="1 2">IFM 46972</strain>
    </source>
</reference>
<name>A0A8H3SGJ8_9EURO</name>
<dbReference type="InterPro" id="IPR036249">
    <property type="entry name" value="Thioredoxin-like_sf"/>
</dbReference>
<sequence>MVFGSVTELMTDEEYKQNVKHLVEPVMVIFISTVDDKCKAVASSVEELSGEFITIKFY</sequence>
<protein>
    <submittedName>
        <fullName evidence="1">Thioredoxin, putative</fullName>
    </submittedName>
</protein>
<dbReference type="SUPFAM" id="SSF52833">
    <property type="entry name" value="Thioredoxin-like"/>
    <property type="match status" value="1"/>
</dbReference>
<gene>
    <name evidence="1" type="ORF">IFM46972_11251</name>
</gene>
<evidence type="ECO:0000313" key="2">
    <source>
        <dbReference type="Proteomes" id="UP000465221"/>
    </source>
</evidence>
<dbReference type="EMBL" id="BLKC01000194">
    <property type="protein sequence ID" value="GFF58953.1"/>
    <property type="molecule type" value="Genomic_DNA"/>
</dbReference>
<comment type="caution">
    <text evidence="1">The sequence shown here is derived from an EMBL/GenBank/DDBJ whole genome shotgun (WGS) entry which is preliminary data.</text>
</comment>